<dbReference type="InterPro" id="IPR020568">
    <property type="entry name" value="Ribosomal_Su5_D2-typ_SF"/>
</dbReference>
<evidence type="ECO:0000313" key="6">
    <source>
        <dbReference type="EMBL" id="OGG52410.1"/>
    </source>
</evidence>
<protein>
    <submittedName>
        <fullName evidence="6">Uncharacterized protein</fullName>
    </submittedName>
</protein>
<comment type="caution">
    <text evidence="6">The sequence shown here is derived from an EMBL/GenBank/DDBJ whole genome shotgun (WGS) entry which is preliminary data.</text>
</comment>
<evidence type="ECO:0000256" key="4">
    <source>
        <dbReference type="ARBA" id="ARBA00022801"/>
    </source>
</evidence>
<accession>A0A1F6CTL1</accession>
<keyword evidence="1" id="KW-0819">tRNA processing</keyword>
<sequence>MAARAVDRNRIERRVREALRPLLARLQSPTVLVFHAKREAAEASFADTKKDIKTLLGRAGLGDTTL</sequence>
<dbReference type="GO" id="GO:0008033">
    <property type="term" value="P:tRNA processing"/>
    <property type="evidence" value="ECO:0007669"/>
    <property type="project" value="UniProtKB-KW"/>
</dbReference>
<organism evidence="6 7">
    <name type="scientific">Candidatus Kaiserbacteria bacterium RIFCSPHIGHO2_01_FULL_53_29</name>
    <dbReference type="NCBI Taxonomy" id="1798480"/>
    <lineage>
        <taxon>Bacteria</taxon>
        <taxon>Candidatus Kaiseribacteriota</taxon>
    </lineage>
</organism>
<dbReference type="GO" id="GO:0000049">
    <property type="term" value="F:tRNA binding"/>
    <property type="evidence" value="ECO:0007669"/>
    <property type="project" value="InterPro"/>
</dbReference>
<dbReference type="GO" id="GO:0004526">
    <property type="term" value="F:ribonuclease P activity"/>
    <property type="evidence" value="ECO:0007669"/>
    <property type="project" value="InterPro"/>
</dbReference>
<dbReference type="InterPro" id="IPR014721">
    <property type="entry name" value="Ribsml_uS5_D2-typ_fold_subgr"/>
</dbReference>
<dbReference type="EMBL" id="MFKT01000029">
    <property type="protein sequence ID" value="OGG52410.1"/>
    <property type="molecule type" value="Genomic_DNA"/>
</dbReference>
<gene>
    <name evidence="6" type="ORF">A2851_05190</name>
</gene>
<dbReference type="Pfam" id="PF00825">
    <property type="entry name" value="Ribonuclease_P"/>
    <property type="match status" value="1"/>
</dbReference>
<dbReference type="SUPFAM" id="SSF54211">
    <property type="entry name" value="Ribosomal protein S5 domain 2-like"/>
    <property type="match status" value="1"/>
</dbReference>
<evidence type="ECO:0000256" key="1">
    <source>
        <dbReference type="ARBA" id="ARBA00022694"/>
    </source>
</evidence>
<reference evidence="6 7" key="1">
    <citation type="journal article" date="2016" name="Nat. Commun.">
        <title>Thousands of microbial genomes shed light on interconnected biogeochemical processes in an aquifer system.</title>
        <authorList>
            <person name="Anantharaman K."/>
            <person name="Brown C.T."/>
            <person name="Hug L.A."/>
            <person name="Sharon I."/>
            <person name="Castelle C.J."/>
            <person name="Probst A.J."/>
            <person name="Thomas B.C."/>
            <person name="Singh A."/>
            <person name="Wilkins M.J."/>
            <person name="Karaoz U."/>
            <person name="Brodie E.L."/>
            <person name="Williams K.H."/>
            <person name="Hubbard S.S."/>
            <person name="Banfield J.F."/>
        </authorList>
    </citation>
    <scope>NUCLEOTIDE SEQUENCE [LARGE SCALE GENOMIC DNA]</scope>
</reference>
<dbReference type="Proteomes" id="UP000176863">
    <property type="component" value="Unassembled WGS sequence"/>
</dbReference>
<name>A0A1F6CTL1_9BACT</name>
<dbReference type="InterPro" id="IPR000100">
    <property type="entry name" value="RNase_P"/>
</dbReference>
<proteinExistence type="predicted"/>
<evidence type="ECO:0000256" key="3">
    <source>
        <dbReference type="ARBA" id="ARBA00022759"/>
    </source>
</evidence>
<evidence type="ECO:0000313" key="7">
    <source>
        <dbReference type="Proteomes" id="UP000176863"/>
    </source>
</evidence>
<evidence type="ECO:0000256" key="5">
    <source>
        <dbReference type="ARBA" id="ARBA00022884"/>
    </source>
</evidence>
<evidence type="ECO:0000256" key="2">
    <source>
        <dbReference type="ARBA" id="ARBA00022722"/>
    </source>
</evidence>
<keyword evidence="2" id="KW-0540">Nuclease</keyword>
<keyword evidence="5" id="KW-0694">RNA-binding</keyword>
<dbReference type="AlphaFoldDB" id="A0A1F6CTL1"/>
<keyword evidence="3" id="KW-0255">Endonuclease</keyword>
<dbReference type="Gene3D" id="3.30.230.10">
    <property type="match status" value="1"/>
</dbReference>
<dbReference type="STRING" id="1798480.A2851_05190"/>
<keyword evidence="4" id="KW-0378">Hydrolase</keyword>